<evidence type="ECO:0000256" key="9">
    <source>
        <dbReference type="RuleBase" id="RU365100"/>
    </source>
</evidence>
<dbReference type="InterPro" id="IPR013785">
    <property type="entry name" value="Aldolase_TIM"/>
</dbReference>
<dbReference type="InterPro" id="IPR006405">
    <property type="entry name" value="Nic_PRibTrfase_pncB"/>
</dbReference>
<organism evidence="12 13">
    <name type="scientific">Isoptericola hypogeus</name>
    <dbReference type="NCBI Taxonomy" id="300179"/>
    <lineage>
        <taxon>Bacteria</taxon>
        <taxon>Bacillati</taxon>
        <taxon>Actinomycetota</taxon>
        <taxon>Actinomycetes</taxon>
        <taxon>Micrococcales</taxon>
        <taxon>Promicromonosporaceae</taxon>
        <taxon>Isoptericola</taxon>
    </lineage>
</organism>
<evidence type="ECO:0000259" key="11">
    <source>
        <dbReference type="Pfam" id="PF17767"/>
    </source>
</evidence>
<protein>
    <recommendedName>
        <fullName evidence="3 9">Nicotinate phosphoribosyltransferase</fullName>
        <ecNumber evidence="3 9">6.3.4.21</ecNumber>
    </recommendedName>
</protein>
<dbReference type="SUPFAM" id="SSF51690">
    <property type="entry name" value="Nicotinate/Quinolinate PRTase C-terminal domain-like"/>
    <property type="match status" value="1"/>
</dbReference>
<dbReference type="EMBL" id="BAAAPM010000003">
    <property type="protein sequence ID" value="GAA1711726.1"/>
    <property type="molecule type" value="Genomic_DNA"/>
</dbReference>
<dbReference type="Gene3D" id="3.20.140.10">
    <property type="entry name" value="nicotinate phosphoribosyltransferase"/>
    <property type="match status" value="1"/>
</dbReference>
<dbReference type="CDD" id="cd01570">
    <property type="entry name" value="NAPRTase_A"/>
    <property type="match status" value="1"/>
</dbReference>
<comment type="catalytic activity">
    <reaction evidence="8 9">
        <text>5-phospho-alpha-D-ribose 1-diphosphate + nicotinate + ATP + H2O = nicotinate beta-D-ribonucleotide + ADP + phosphate + diphosphate</text>
        <dbReference type="Rhea" id="RHEA:36163"/>
        <dbReference type="ChEBI" id="CHEBI:15377"/>
        <dbReference type="ChEBI" id="CHEBI:30616"/>
        <dbReference type="ChEBI" id="CHEBI:32544"/>
        <dbReference type="ChEBI" id="CHEBI:33019"/>
        <dbReference type="ChEBI" id="CHEBI:43474"/>
        <dbReference type="ChEBI" id="CHEBI:57502"/>
        <dbReference type="ChEBI" id="CHEBI:58017"/>
        <dbReference type="ChEBI" id="CHEBI:456216"/>
        <dbReference type="EC" id="6.3.4.21"/>
    </reaction>
</comment>
<dbReference type="InterPro" id="IPR040727">
    <property type="entry name" value="NAPRTase_N"/>
</dbReference>
<comment type="pathway">
    <text evidence="1 9">Cofactor biosynthesis; NAD(+) biosynthesis; nicotinate D-ribonucleotide from nicotinate: step 1/1.</text>
</comment>
<dbReference type="RefSeq" id="WP_344245343.1">
    <property type="nucleotide sequence ID" value="NZ_BAAAPM010000003.1"/>
</dbReference>
<keyword evidence="7 9" id="KW-0808">Transferase</keyword>
<keyword evidence="4" id="KW-0597">Phosphoprotein</keyword>
<feature type="domain" description="Nicotinate phosphoribosyltransferase N-terminal" evidence="11">
    <location>
        <begin position="40"/>
        <end position="164"/>
    </location>
</feature>
<dbReference type="NCBIfam" id="TIGR01513">
    <property type="entry name" value="NAPRTase_put"/>
    <property type="match status" value="1"/>
</dbReference>
<comment type="similarity">
    <text evidence="2 9">Belongs to the NAPRTase family.</text>
</comment>
<evidence type="ECO:0000256" key="5">
    <source>
        <dbReference type="ARBA" id="ARBA00022598"/>
    </source>
</evidence>
<name>A0ABN2ITV4_9MICO</name>
<evidence type="ECO:0000256" key="2">
    <source>
        <dbReference type="ARBA" id="ARBA00010897"/>
    </source>
</evidence>
<dbReference type="InterPro" id="IPR007229">
    <property type="entry name" value="Nic_PRibTrfase-Fam"/>
</dbReference>
<keyword evidence="13" id="KW-1185">Reference proteome</keyword>
<evidence type="ECO:0000256" key="6">
    <source>
        <dbReference type="ARBA" id="ARBA00022642"/>
    </source>
</evidence>
<evidence type="ECO:0000256" key="7">
    <source>
        <dbReference type="ARBA" id="ARBA00022679"/>
    </source>
</evidence>
<dbReference type="NCBIfam" id="NF006698">
    <property type="entry name" value="PRK09243.1-5"/>
    <property type="match status" value="1"/>
</dbReference>
<dbReference type="EC" id="6.3.4.21" evidence="3 9"/>
<comment type="caution">
    <text evidence="12">The sequence shown here is derived from an EMBL/GenBank/DDBJ whole genome shotgun (WGS) entry which is preliminary data.</text>
</comment>
<dbReference type="Gene3D" id="3.20.20.70">
    <property type="entry name" value="Aldolase class I"/>
    <property type="match status" value="1"/>
</dbReference>
<accession>A0ABN2ITV4</accession>
<comment type="PTM">
    <text evidence="9">Transiently phosphorylated on a His residue during the reaction cycle. Phosphorylation strongly increases the affinity for substrates and increases the rate of nicotinate D-ribonucleotide production. Dephosphorylation regenerates the low-affinity form of the enzyme, leading to product release.</text>
</comment>
<evidence type="ECO:0000256" key="1">
    <source>
        <dbReference type="ARBA" id="ARBA00004952"/>
    </source>
</evidence>
<evidence type="ECO:0000256" key="10">
    <source>
        <dbReference type="SAM" id="MobiDB-lite"/>
    </source>
</evidence>
<evidence type="ECO:0000313" key="12">
    <source>
        <dbReference type="EMBL" id="GAA1711726.1"/>
    </source>
</evidence>
<evidence type="ECO:0000256" key="8">
    <source>
        <dbReference type="ARBA" id="ARBA00048668"/>
    </source>
</evidence>
<sequence length="493" mass="51111">MIDAYRGSAAPTSGGSGAPDALPDSLPAAPLPTVRPSVALLTDRYELTMLQAALADGTAHRHCVFEVFTRRLPAGRRYGVLAGTGRVLEALPHFRFRDAELDYLERTGVVDDRTLDFLRGYRFTGTILGYAEGEIFFPGSPVLQVEGTFAEAVLLETLVLSILNYDSAVASAASRMTSAAVDRPCLEMGSRRAHEQAAVAAARAAVVGGFAGSSNLEAGLRYGIDTIGTAAHAFTLLHDDEPSAFASQVASLGPGTTLLVDTYDVRRGVEHAVAAAGTGLGAVRLDSGDLGGLAVEVRRQLDDLGATGTKIVVTSDLDEHAIAGLAAMPVDVYGVGTSLVTGSGAPTCGMVYKLVARADSSGVLQPVAKASANKHSHGGRKAAARRYDADGRAVEEVVVGGPDDRVVAWAPGQAVDEAAGDGVPADPDGERGDLRPLLVPLVVDGAVDSRWVGAYGVQNAARHHLQARAELPRGARRLSVGDPAIPTVDLTLG</sequence>
<reference evidence="12 13" key="1">
    <citation type="journal article" date="2019" name="Int. J. Syst. Evol. Microbiol.">
        <title>The Global Catalogue of Microorganisms (GCM) 10K type strain sequencing project: providing services to taxonomists for standard genome sequencing and annotation.</title>
        <authorList>
            <consortium name="The Broad Institute Genomics Platform"/>
            <consortium name="The Broad Institute Genome Sequencing Center for Infectious Disease"/>
            <person name="Wu L."/>
            <person name="Ma J."/>
        </authorList>
    </citation>
    <scope>NUCLEOTIDE SEQUENCE [LARGE SCALE GENOMIC DNA]</scope>
    <source>
        <strain evidence="12 13">JCM 15589</strain>
    </source>
</reference>
<feature type="region of interest" description="Disordered" evidence="10">
    <location>
        <begin position="1"/>
        <end position="29"/>
    </location>
</feature>
<comment type="function">
    <text evidence="9">Catalyzes the first step in the biosynthesis of NAD from nicotinic acid, the ATP-dependent synthesis of beta-nicotinate D-ribonucleotide from nicotinate and 5-phospho-D-ribose 1-phosphate.</text>
</comment>
<gene>
    <name evidence="12" type="ORF">GCM10009809_04950</name>
</gene>
<proteinExistence type="inferred from homology"/>
<dbReference type="SUPFAM" id="SSF54675">
    <property type="entry name" value="Nicotinate/Quinolinate PRTase N-terminal domain-like"/>
    <property type="match status" value="1"/>
</dbReference>
<dbReference type="NCBIfam" id="NF009131">
    <property type="entry name" value="PRK12484.1"/>
    <property type="match status" value="1"/>
</dbReference>
<evidence type="ECO:0000256" key="3">
    <source>
        <dbReference type="ARBA" id="ARBA00013236"/>
    </source>
</evidence>
<evidence type="ECO:0000256" key="4">
    <source>
        <dbReference type="ARBA" id="ARBA00022553"/>
    </source>
</evidence>
<feature type="compositionally biased region" description="Low complexity" evidence="10">
    <location>
        <begin position="7"/>
        <end position="29"/>
    </location>
</feature>
<keyword evidence="6 9" id="KW-0662">Pyridine nucleotide biosynthesis</keyword>
<dbReference type="PANTHER" id="PTHR11098">
    <property type="entry name" value="NICOTINATE PHOSPHORIBOSYLTRANSFERASE"/>
    <property type="match status" value="1"/>
</dbReference>
<keyword evidence="12" id="KW-0328">Glycosyltransferase</keyword>
<dbReference type="Proteomes" id="UP001501138">
    <property type="component" value="Unassembled WGS sequence"/>
</dbReference>
<dbReference type="PANTHER" id="PTHR11098:SF8">
    <property type="entry name" value="NICOTINATE PHOSPHORIBOSYLTRANSFERASE PNCB1"/>
    <property type="match status" value="1"/>
</dbReference>
<dbReference type="InterPro" id="IPR036068">
    <property type="entry name" value="Nicotinate_pribotase-like_C"/>
</dbReference>
<keyword evidence="5 9" id="KW-0436">Ligase</keyword>
<evidence type="ECO:0000313" key="13">
    <source>
        <dbReference type="Proteomes" id="UP001501138"/>
    </source>
</evidence>
<dbReference type="GO" id="GO:0016757">
    <property type="term" value="F:glycosyltransferase activity"/>
    <property type="evidence" value="ECO:0007669"/>
    <property type="project" value="UniProtKB-KW"/>
</dbReference>
<dbReference type="Pfam" id="PF17767">
    <property type="entry name" value="NAPRTase_N"/>
    <property type="match status" value="1"/>
</dbReference>